<proteinExistence type="predicted"/>
<protein>
    <submittedName>
        <fullName evidence="1">Uncharacterized protein</fullName>
    </submittedName>
</protein>
<dbReference type="EMBL" id="BART01024693">
    <property type="protein sequence ID" value="GAG91931.1"/>
    <property type="molecule type" value="Genomic_DNA"/>
</dbReference>
<reference evidence="1" key="1">
    <citation type="journal article" date="2014" name="Front. Microbiol.">
        <title>High frequency of phylogenetically diverse reductive dehalogenase-homologous genes in deep subseafloor sedimentary metagenomes.</title>
        <authorList>
            <person name="Kawai M."/>
            <person name="Futagami T."/>
            <person name="Toyoda A."/>
            <person name="Takaki Y."/>
            <person name="Nishi S."/>
            <person name="Hori S."/>
            <person name="Arai W."/>
            <person name="Tsubouchi T."/>
            <person name="Morono Y."/>
            <person name="Uchiyama I."/>
            <person name="Ito T."/>
            <person name="Fujiyama A."/>
            <person name="Inagaki F."/>
            <person name="Takami H."/>
        </authorList>
    </citation>
    <scope>NUCLEOTIDE SEQUENCE</scope>
    <source>
        <strain evidence="1">Expedition CK06-06</strain>
    </source>
</reference>
<gene>
    <name evidence="1" type="ORF">S01H4_44516</name>
</gene>
<comment type="caution">
    <text evidence="1">The sequence shown here is derived from an EMBL/GenBank/DDBJ whole genome shotgun (WGS) entry which is preliminary data.</text>
</comment>
<organism evidence="1">
    <name type="scientific">marine sediment metagenome</name>
    <dbReference type="NCBI Taxonomy" id="412755"/>
    <lineage>
        <taxon>unclassified sequences</taxon>
        <taxon>metagenomes</taxon>
        <taxon>ecological metagenomes</taxon>
    </lineage>
</organism>
<name>X1D627_9ZZZZ</name>
<feature type="non-terminal residue" evidence="1">
    <location>
        <position position="1"/>
    </location>
</feature>
<sequence>LSQTTKVDLYAPFNKKAQRLQLLKKTEVSPLAKLLIGRSFYNLTELENIGELIKST</sequence>
<dbReference type="AlphaFoldDB" id="X1D627"/>
<evidence type="ECO:0000313" key="1">
    <source>
        <dbReference type="EMBL" id="GAG91931.1"/>
    </source>
</evidence>
<accession>X1D627</accession>